<keyword evidence="6" id="KW-1185">Reference proteome</keyword>
<dbReference type="Proteomes" id="UP000011083">
    <property type="component" value="Unassembled WGS sequence"/>
</dbReference>
<dbReference type="Pfam" id="PF00400">
    <property type="entry name" value="WD40"/>
    <property type="match status" value="4"/>
</dbReference>
<dbReference type="VEuPathDB" id="AmoebaDB:ACA1_036520"/>
<feature type="repeat" description="WD" evidence="3">
    <location>
        <begin position="649"/>
        <end position="678"/>
    </location>
</feature>
<dbReference type="PANTHER" id="PTHR14221">
    <property type="entry name" value="WD REPEAT DOMAIN 44"/>
    <property type="match status" value="1"/>
</dbReference>
<evidence type="ECO:0000313" key="5">
    <source>
        <dbReference type="EMBL" id="ELR22959.1"/>
    </source>
</evidence>
<keyword evidence="1 3" id="KW-0853">WD repeat</keyword>
<dbReference type="Gene3D" id="2.130.10.10">
    <property type="entry name" value="YVTN repeat-like/Quinoprotein amine dehydrogenase"/>
    <property type="match status" value="2"/>
</dbReference>
<dbReference type="KEGG" id="acan:ACA1_036520"/>
<feature type="compositionally biased region" description="Basic and acidic residues" evidence="4">
    <location>
        <begin position="160"/>
        <end position="181"/>
    </location>
</feature>
<evidence type="ECO:0000256" key="3">
    <source>
        <dbReference type="PROSITE-ProRule" id="PRU00221"/>
    </source>
</evidence>
<evidence type="ECO:0000256" key="2">
    <source>
        <dbReference type="ARBA" id="ARBA00022737"/>
    </source>
</evidence>
<dbReference type="EMBL" id="KB007868">
    <property type="protein sequence ID" value="ELR22959.1"/>
    <property type="molecule type" value="Genomic_DNA"/>
</dbReference>
<name>L8HBN8_ACACF</name>
<feature type="region of interest" description="Disordered" evidence="4">
    <location>
        <begin position="1"/>
        <end position="349"/>
    </location>
</feature>
<feature type="repeat" description="WD" evidence="3">
    <location>
        <begin position="436"/>
        <end position="469"/>
    </location>
</feature>
<dbReference type="InterPro" id="IPR040324">
    <property type="entry name" value="WDR44/Dgr2"/>
</dbReference>
<dbReference type="PANTHER" id="PTHR14221:SF0">
    <property type="entry name" value="WD REPEAT-CONTAINING PROTEIN 44"/>
    <property type="match status" value="1"/>
</dbReference>
<proteinExistence type="predicted"/>
<organism evidence="5 6">
    <name type="scientific">Acanthamoeba castellanii (strain ATCC 30010 / Neff)</name>
    <dbReference type="NCBI Taxonomy" id="1257118"/>
    <lineage>
        <taxon>Eukaryota</taxon>
        <taxon>Amoebozoa</taxon>
        <taxon>Discosea</taxon>
        <taxon>Longamoebia</taxon>
        <taxon>Centramoebida</taxon>
        <taxon>Acanthamoebidae</taxon>
        <taxon>Acanthamoeba</taxon>
    </lineage>
</organism>
<dbReference type="InterPro" id="IPR015943">
    <property type="entry name" value="WD40/YVTN_repeat-like_dom_sf"/>
</dbReference>
<feature type="compositionally biased region" description="Basic and acidic residues" evidence="4">
    <location>
        <begin position="236"/>
        <end position="270"/>
    </location>
</feature>
<dbReference type="STRING" id="1257118.L8HBN8"/>
<dbReference type="GeneID" id="14923926"/>
<dbReference type="InterPro" id="IPR036322">
    <property type="entry name" value="WD40_repeat_dom_sf"/>
</dbReference>
<dbReference type="PROSITE" id="PS50082">
    <property type="entry name" value="WD_REPEATS_2"/>
    <property type="match status" value="4"/>
</dbReference>
<evidence type="ECO:0000256" key="1">
    <source>
        <dbReference type="ARBA" id="ARBA00022574"/>
    </source>
</evidence>
<gene>
    <name evidence="5" type="ORF">ACA1_036520</name>
</gene>
<feature type="compositionally biased region" description="Basic and acidic residues" evidence="4">
    <location>
        <begin position="72"/>
        <end position="81"/>
    </location>
</feature>
<evidence type="ECO:0000313" key="6">
    <source>
        <dbReference type="Proteomes" id="UP000011083"/>
    </source>
</evidence>
<dbReference type="InterPro" id="IPR001680">
    <property type="entry name" value="WD40_rpt"/>
</dbReference>
<dbReference type="OMA" id="AGRCIKT"/>
<dbReference type="AlphaFoldDB" id="L8HBN8"/>
<dbReference type="RefSeq" id="XP_004352098.1">
    <property type="nucleotide sequence ID" value="XM_004352046.1"/>
</dbReference>
<dbReference type="CDD" id="cd00200">
    <property type="entry name" value="WD40"/>
    <property type="match status" value="1"/>
</dbReference>
<evidence type="ECO:0000256" key="4">
    <source>
        <dbReference type="SAM" id="MobiDB-lite"/>
    </source>
</evidence>
<feature type="compositionally biased region" description="Basic and acidic residues" evidence="4">
    <location>
        <begin position="199"/>
        <end position="212"/>
    </location>
</feature>
<dbReference type="SUPFAM" id="SSF50978">
    <property type="entry name" value="WD40 repeat-like"/>
    <property type="match status" value="1"/>
</dbReference>
<reference evidence="5 6" key="1">
    <citation type="journal article" date="2013" name="Genome Biol.">
        <title>Genome of Acanthamoeba castellanii highlights extensive lateral gene transfer and early evolution of tyrosine kinase signaling.</title>
        <authorList>
            <person name="Clarke M."/>
            <person name="Lohan A.J."/>
            <person name="Liu B."/>
            <person name="Lagkouvardos I."/>
            <person name="Roy S."/>
            <person name="Zafar N."/>
            <person name="Bertelli C."/>
            <person name="Schilde C."/>
            <person name="Kianianmomeni A."/>
            <person name="Burglin T.R."/>
            <person name="Frech C."/>
            <person name="Turcotte B."/>
            <person name="Kopec K.O."/>
            <person name="Synnott J.M."/>
            <person name="Choo C."/>
            <person name="Paponov I."/>
            <person name="Finkler A."/>
            <person name="Soon Heng Tan C."/>
            <person name="Hutchins A.P."/>
            <person name="Weinmeier T."/>
            <person name="Rattei T."/>
            <person name="Chu J.S."/>
            <person name="Gimenez G."/>
            <person name="Irimia M."/>
            <person name="Rigden D.J."/>
            <person name="Fitzpatrick D.A."/>
            <person name="Lorenzo-Morales J."/>
            <person name="Bateman A."/>
            <person name="Chiu C.H."/>
            <person name="Tang P."/>
            <person name="Hegemann P."/>
            <person name="Fromm H."/>
            <person name="Raoult D."/>
            <person name="Greub G."/>
            <person name="Miranda-Saavedra D."/>
            <person name="Chen N."/>
            <person name="Nash P."/>
            <person name="Ginger M.L."/>
            <person name="Horn M."/>
            <person name="Schaap P."/>
            <person name="Caler L."/>
            <person name="Loftus B."/>
        </authorList>
    </citation>
    <scope>NUCLEOTIDE SEQUENCE [LARGE SCALE GENOMIC DNA]</scope>
    <source>
        <strain evidence="5 6">Neff</strain>
    </source>
</reference>
<sequence length="729" mass="81190">MNSSYEESSSSDEEEEHKYRRHGKSSEDEDEDEEEESSSDSDDEEEDEEEDSDDSTSSEELKRRAKKKNKDKGKEKGKETLGRTAMKRAAMEEGERVGSIPHAADTSPSIARAVMSPRLSGGSSGGGIDRTSSGNIRQRPPLTDSTAVLVRGMRAGGMTDEERERELEREKEKAQRKEERKKAIKNLDTIISSLQELEDLPHVDQNGRRDSSGPRSGGYTDSRERWHNTNSARNVDSSHHESFSSASTERKGDGEEKERTNSRGNGDDGSKSGGGQRNSNDKENSSSRETNNSKGKEKEGSKKGGLVRLSIFHKRTPKDKEKPARKDSKKKPTKKAGESEQGEAGEENGYIKVEKKNKKKDATFNKLYQVQTLGEQEGGHYGAIWVMQFSPDGRYLATAGSDGVLRVWRVDPKFATDEGKQGRLTQLLDPVCYKSFPGHTLDILCISWSNNEFLLSSSMDCTVRLWHMSCDDCVSCFEHKDFVTTVAFHPINNKVFMSGGLDKRIYVWNIPRKRIAFQVEIGDMITAGAFVSDKGEYLVVGTDTGKLLLCETEEAITKEPTSPDAEGSTSPRPTIEMKVAKEMHVHNSRFKARDHIRRKVTGIEASKDGKHMLVSSNDSSARLYRTKDFSLICKYAGYTSREFQVKATLSPDGKYVVAGSEDQNVFLWEAGKEKRNKACEFFQVTDEEEGMATAASFAPAFEGVHGQVVVAASLDGELHVYHNEQPEES</sequence>
<dbReference type="OrthoDB" id="20550at2759"/>
<feature type="repeat" description="WD" evidence="3">
    <location>
        <begin position="377"/>
        <end position="411"/>
    </location>
</feature>
<dbReference type="SMART" id="SM00320">
    <property type="entry name" value="WD40"/>
    <property type="match status" value="6"/>
</dbReference>
<feature type="compositionally biased region" description="Acidic residues" evidence="4">
    <location>
        <begin position="27"/>
        <end position="57"/>
    </location>
</feature>
<accession>L8HBN8</accession>
<feature type="repeat" description="WD" evidence="3">
    <location>
        <begin position="476"/>
        <end position="518"/>
    </location>
</feature>
<protein>
    <submittedName>
        <fullName evidence="5">WD domain, G-beta repeat-containing protein</fullName>
    </submittedName>
</protein>
<dbReference type="PROSITE" id="PS50294">
    <property type="entry name" value="WD_REPEATS_REGION"/>
    <property type="match status" value="3"/>
</dbReference>
<keyword evidence="2" id="KW-0677">Repeat</keyword>